<gene>
    <name evidence="4" type="ORF">DNU06_09590</name>
</gene>
<dbReference type="PANTHER" id="PTHR43793">
    <property type="entry name" value="FAD SYNTHASE"/>
    <property type="match status" value="1"/>
</dbReference>
<evidence type="ECO:0000256" key="1">
    <source>
        <dbReference type="ARBA" id="ARBA00022679"/>
    </source>
</evidence>
<name>A0A2W1ND14_9FLAO</name>
<dbReference type="RefSeq" id="WP_111063078.1">
    <property type="nucleotide sequence ID" value="NZ_JBHUCU010000032.1"/>
</dbReference>
<dbReference type="PANTHER" id="PTHR43793:SF2">
    <property type="entry name" value="BIFUNCTIONAL PROTEIN HLDE"/>
    <property type="match status" value="1"/>
</dbReference>
<dbReference type="Gene3D" id="3.40.50.620">
    <property type="entry name" value="HUPs"/>
    <property type="match status" value="1"/>
</dbReference>
<dbReference type="InterPro" id="IPR004821">
    <property type="entry name" value="Cyt_trans-like"/>
</dbReference>
<dbReference type="Proteomes" id="UP000249248">
    <property type="component" value="Unassembled WGS sequence"/>
</dbReference>
<feature type="domain" description="Cytidyltransferase-like" evidence="3">
    <location>
        <begin position="34"/>
        <end position="169"/>
    </location>
</feature>
<reference evidence="4 5" key="1">
    <citation type="submission" date="2018-06" db="EMBL/GenBank/DDBJ databases">
        <title>The draft genome sequence of Crocinitomix sp. SM1701.</title>
        <authorList>
            <person name="Zhang X."/>
        </authorList>
    </citation>
    <scope>NUCLEOTIDE SEQUENCE [LARGE SCALE GENOMIC DNA]</scope>
    <source>
        <strain evidence="4 5">SM1701</strain>
    </source>
</reference>
<dbReference type="AlphaFoldDB" id="A0A2W1ND14"/>
<dbReference type="InterPro" id="IPR050385">
    <property type="entry name" value="Archaeal_FAD_synthase"/>
</dbReference>
<evidence type="ECO:0000256" key="2">
    <source>
        <dbReference type="ARBA" id="ARBA00022695"/>
    </source>
</evidence>
<proteinExistence type="predicted"/>
<keyword evidence="1 4" id="KW-0808">Transferase</keyword>
<accession>A0A2W1ND14</accession>
<evidence type="ECO:0000259" key="3">
    <source>
        <dbReference type="Pfam" id="PF01467"/>
    </source>
</evidence>
<comment type="caution">
    <text evidence="4">The sequence shown here is derived from an EMBL/GenBank/DDBJ whole genome shotgun (WGS) entry which is preliminary data.</text>
</comment>
<evidence type="ECO:0000313" key="4">
    <source>
        <dbReference type="EMBL" id="PZE16993.1"/>
    </source>
</evidence>
<keyword evidence="5" id="KW-1185">Reference proteome</keyword>
<sequence length="173" mass="19013">MKTLSKLHHKVLMNAEEANLIVSERKKEGKSIVFTNGCFDILHKGHVEYLAKAADLGDVLVVALNTDASVKNQGKGEERPINKQDDRLEMLAALFFVDYVLLFNGDTPIEEIKTIVPNVLVKGGDYDPSVTDTASAAYIVGREFVLKHQGSVKVIDLVAGYSTTNIVQRLKGE</sequence>
<keyword evidence="2 4" id="KW-0548">Nucleotidyltransferase</keyword>
<dbReference type="InterPro" id="IPR014729">
    <property type="entry name" value="Rossmann-like_a/b/a_fold"/>
</dbReference>
<dbReference type="OrthoDB" id="9795543at2"/>
<dbReference type="SUPFAM" id="SSF52374">
    <property type="entry name" value="Nucleotidylyl transferase"/>
    <property type="match status" value="1"/>
</dbReference>
<dbReference type="EMBL" id="QKSB01000005">
    <property type="protein sequence ID" value="PZE16993.1"/>
    <property type="molecule type" value="Genomic_DNA"/>
</dbReference>
<dbReference type="NCBIfam" id="TIGR00125">
    <property type="entry name" value="cyt_tran_rel"/>
    <property type="match status" value="1"/>
</dbReference>
<dbReference type="Pfam" id="PF01467">
    <property type="entry name" value="CTP_transf_like"/>
    <property type="match status" value="1"/>
</dbReference>
<evidence type="ECO:0000313" key="5">
    <source>
        <dbReference type="Proteomes" id="UP000249248"/>
    </source>
</evidence>
<dbReference type="GO" id="GO:0016779">
    <property type="term" value="F:nucleotidyltransferase activity"/>
    <property type="evidence" value="ECO:0007669"/>
    <property type="project" value="UniProtKB-KW"/>
</dbReference>
<protein>
    <submittedName>
        <fullName evidence="4">D-glycero-beta-D-manno-heptose 1-phosphate adenylyltransferase</fullName>
    </submittedName>
</protein>
<organism evidence="4 5">
    <name type="scientific">Putridiphycobacter roseus</name>
    <dbReference type="NCBI Taxonomy" id="2219161"/>
    <lineage>
        <taxon>Bacteria</taxon>
        <taxon>Pseudomonadati</taxon>
        <taxon>Bacteroidota</taxon>
        <taxon>Flavobacteriia</taxon>
        <taxon>Flavobacteriales</taxon>
        <taxon>Crocinitomicaceae</taxon>
        <taxon>Putridiphycobacter</taxon>
    </lineage>
</organism>